<dbReference type="EMBL" id="POUA01000034">
    <property type="protein sequence ID" value="PZG52237.1"/>
    <property type="molecule type" value="Genomic_DNA"/>
</dbReference>
<evidence type="ECO:0000313" key="3">
    <source>
        <dbReference type="EMBL" id="PZG52237.1"/>
    </source>
</evidence>
<evidence type="ECO:0000313" key="4">
    <source>
        <dbReference type="Proteomes" id="UP000248544"/>
    </source>
</evidence>
<reference evidence="3 4" key="1">
    <citation type="submission" date="2018-01" db="EMBL/GenBank/DDBJ databases">
        <title>Draft genome sequence of Sphaerisporangium sp. 7K107.</title>
        <authorList>
            <person name="Sahin N."/>
            <person name="Saygin H."/>
            <person name="Ay H."/>
        </authorList>
    </citation>
    <scope>NUCLEOTIDE SEQUENCE [LARGE SCALE GENOMIC DNA]</scope>
    <source>
        <strain evidence="3 4">7K107</strain>
    </source>
</reference>
<dbReference type="InterPro" id="IPR025296">
    <property type="entry name" value="DUF4158"/>
</dbReference>
<accession>A0A2W2I217</accession>
<feature type="region of interest" description="Disordered" evidence="1">
    <location>
        <begin position="490"/>
        <end position="517"/>
    </location>
</feature>
<comment type="caution">
    <text evidence="3">The sequence shown here is derived from an EMBL/GenBank/DDBJ whole genome shotgun (WGS) entry which is preliminary data.</text>
</comment>
<feature type="domain" description="DUF4158" evidence="2">
    <location>
        <begin position="2"/>
        <end position="49"/>
    </location>
</feature>
<dbReference type="AlphaFoldDB" id="A0A2W2I217"/>
<evidence type="ECO:0000256" key="1">
    <source>
        <dbReference type="SAM" id="MobiDB-lite"/>
    </source>
</evidence>
<evidence type="ECO:0000259" key="2">
    <source>
        <dbReference type="Pfam" id="PF13700"/>
    </source>
</evidence>
<name>A0A2W2I217_9ACTN</name>
<keyword evidence="4" id="KW-1185">Reference proteome</keyword>
<organism evidence="3 4">
    <name type="scientific">Spongiactinospora gelatinilytica</name>
    <dbReference type="NCBI Taxonomy" id="2666298"/>
    <lineage>
        <taxon>Bacteria</taxon>
        <taxon>Bacillati</taxon>
        <taxon>Actinomycetota</taxon>
        <taxon>Actinomycetes</taxon>
        <taxon>Streptosporangiales</taxon>
        <taxon>Streptosporangiaceae</taxon>
        <taxon>Spongiactinospora</taxon>
    </lineage>
</organism>
<proteinExistence type="predicted"/>
<gene>
    <name evidence="3" type="ORF">C1I98_07005</name>
</gene>
<dbReference type="Pfam" id="PF13700">
    <property type="entry name" value="DUF4158"/>
    <property type="match status" value="1"/>
</dbReference>
<sequence length="624" mass="68486">MKELEQFLQDRAMEHDSPTLLFNLAREYLMSAKVIRPGAIALAKLVGTARAAAGELTSHKVAHVLTAQVRSDLDLLLKVDAGLGCTRLEWLTKAATEASATAVKTSIDKLAWLRAMDAHLLDLSALPNERRRFLAQVARRSTNQGLERRRERRYPILLAFVAQAAIDQLDEVVSLFDQAVSARESRAKTKTDEALVERAKTGEARQLLLQVILPVLADPGVPDEQVGGLLRERIGMGKLREVTTGGWKALPKDHGRLSEMASSYSYLRQFTPLVLSAIDFHGGPGTTELMRAMAILKELNRTGGRKVPNGAPTVFVPTRYADYLEKARKGGDDTAFRHYWELCVLLGLRDGLRSGDVFVPGSRRYADPATYLYTPEQWEPRRAEFCRLVRKPAKAADALEQGKQELHTALAELETTLAGALPDDSGAVRLDDDDHLVIPSLSAEDIPAEAKELKDELAGMLPFAPIASLLIELDARTKFLDCFTHAAGKKLASSPRDQAQHPRGADQPGHELGVGQDGRGVRHLLRHPRLDDGVVCAGGDVARGQHLRRGSPLRAGAGQGVRRRHHVVFGWTTISGARQERDRADHDHPRRAGVVHLHPCLRSVVDVRHKDHRADGAGGSLRAG</sequence>
<protein>
    <recommendedName>
        <fullName evidence="2">DUF4158 domain-containing protein</fullName>
    </recommendedName>
</protein>
<dbReference type="Proteomes" id="UP000248544">
    <property type="component" value="Unassembled WGS sequence"/>
</dbReference>